<evidence type="ECO:0000256" key="1">
    <source>
        <dbReference type="SAM" id="MobiDB-lite"/>
    </source>
</evidence>
<keyword evidence="3" id="KW-1185">Reference proteome</keyword>
<evidence type="ECO:0000313" key="3">
    <source>
        <dbReference type="Proteomes" id="UP000828251"/>
    </source>
</evidence>
<protein>
    <submittedName>
        <fullName evidence="2">Uncharacterized protein</fullName>
    </submittedName>
</protein>
<sequence>MKEVELNEKPNETKPIKEPEVSKQGDEPNADELIEPSIDLKLTSPMPTSSNTAYWKYAKVRDDSIRNTSKSIFNYFIPEFPDYIFDSWKEDDKESEDEASKEEDDEDKSNK</sequence>
<evidence type="ECO:0000313" key="2">
    <source>
        <dbReference type="EMBL" id="KAH1083125.1"/>
    </source>
</evidence>
<comment type="caution">
    <text evidence="2">The sequence shown here is derived from an EMBL/GenBank/DDBJ whole genome shotgun (WGS) entry which is preliminary data.</text>
</comment>
<feature type="compositionally biased region" description="Basic and acidic residues" evidence="1">
    <location>
        <begin position="1"/>
        <end position="26"/>
    </location>
</feature>
<feature type="region of interest" description="Disordered" evidence="1">
    <location>
        <begin position="1"/>
        <end position="35"/>
    </location>
</feature>
<reference evidence="2 3" key="1">
    <citation type="journal article" date="2021" name="Plant Biotechnol. J.">
        <title>Multi-omics assisted identification of the key and species-specific regulatory components of drought-tolerant mechanisms in Gossypium stocksii.</title>
        <authorList>
            <person name="Yu D."/>
            <person name="Ke L."/>
            <person name="Zhang D."/>
            <person name="Wu Y."/>
            <person name="Sun Y."/>
            <person name="Mei J."/>
            <person name="Sun J."/>
            <person name="Sun Y."/>
        </authorList>
    </citation>
    <scope>NUCLEOTIDE SEQUENCE [LARGE SCALE GENOMIC DNA]</scope>
    <source>
        <strain evidence="3">cv. E1</strain>
        <tissue evidence="2">Leaf</tissue>
    </source>
</reference>
<feature type="compositionally biased region" description="Acidic residues" evidence="1">
    <location>
        <begin position="93"/>
        <end position="111"/>
    </location>
</feature>
<proteinExistence type="predicted"/>
<organism evidence="2 3">
    <name type="scientific">Gossypium stocksii</name>
    <dbReference type="NCBI Taxonomy" id="47602"/>
    <lineage>
        <taxon>Eukaryota</taxon>
        <taxon>Viridiplantae</taxon>
        <taxon>Streptophyta</taxon>
        <taxon>Embryophyta</taxon>
        <taxon>Tracheophyta</taxon>
        <taxon>Spermatophyta</taxon>
        <taxon>Magnoliopsida</taxon>
        <taxon>eudicotyledons</taxon>
        <taxon>Gunneridae</taxon>
        <taxon>Pentapetalae</taxon>
        <taxon>rosids</taxon>
        <taxon>malvids</taxon>
        <taxon>Malvales</taxon>
        <taxon>Malvaceae</taxon>
        <taxon>Malvoideae</taxon>
        <taxon>Gossypium</taxon>
    </lineage>
</organism>
<feature type="region of interest" description="Disordered" evidence="1">
    <location>
        <begin position="88"/>
        <end position="111"/>
    </location>
</feature>
<name>A0A9D4A3D2_9ROSI</name>
<dbReference type="Proteomes" id="UP000828251">
    <property type="component" value="Unassembled WGS sequence"/>
</dbReference>
<accession>A0A9D4A3D2</accession>
<dbReference type="AlphaFoldDB" id="A0A9D4A3D2"/>
<gene>
    <name evidence="2" type="ORF">J1N35_022886</name>
</gene>
<dbReference type="EMBL" id="JAIQCV010000007">
    <property type="protein sequence ID" value="KAH1083125.1"/>
    <property type="molecule type" value="Genomic_DNA"/>
</dbReference>